<evidence type="ECO:0000313" key="11">
    <source>
        <dbReference type="Proteomes" id="UP000823872"/>
    </source>
</evidence>
<dbReference type="PANTHER" id="PTHR10838">
    <property type="entry name" value="SYNAPTOGYRIN"/>
    <property type="match status" value="1"/>
</dbReference>
<keyword evidence="5 6" id="KW-0472">Membrane</keyword>
<dbReference type="InterPro" id="IPR008253">
    <property type="entry name" value="Marvel"/>
</dbReference>
<evidence type="ECO:0000256" key="1">
    <source>
        <dbReference type="ARBA" id="ARBA00004141"/>
    </source>
</evidence>
<organism evidence="10 11">
    <name type="scientific">Felis catus</name>
    <name type="common">Cat</name>
    <name type="synonym">Felis silvestris catus</name>
    <dbReference type="NCBI Taxonomy" id="9685"/>
    <lineage>
        <taxon>Eukaryota</taxon>
        <taxon>Metazoa</taxon>
        <taxon>Chordata</taxon>
        <taxon>Craniata</taxon>
        <taxon>Vertebrata</taxon>
        <taxon>Euteleostomi</taxon>
        <taxon>Mammalia</taxon>
        <taxon>Eutheria</taxon>
        <taxon>Laurasiatheria</taxon>
        <taxon>Carnivora</taxon>
        <taxon>Feliformia</taxon>
        <taxon>Felidae</taxon>
        <taxon>Felinae</taxon>
        <taxon>Felis</taxon>
    </lineage>
</organism>
<feature type="transmembrane region" description="Helical" evidence="8">
    <location>
        <begin position="251"/>
        <end position="269"/>
    </location>
</feature>
<keyword evidence="3 6" id="KW-0812">Transmembrane</keyword>
<feature type="domain" description="MARVEL" evidence="9">
    <location>
        <begin position="245"/>
        <end position="396"/>
    </location>
</feature>
<reference evidence="10" key="2">
    <citation type="submission" date="2025-08" db="UniProtKB">
        <authorList>
            <consortium name="Ensembl"/>
        </authorList>
    </citation>
    <scope>IDENTIFICATION</scope>
    <source>
        <strain evidence="10">breed Abyssinian</strain>
    </source>
</reference>
<reference evidence="10" key="3">
    <citation type="submission" date="2025-09" db="UniProtKB">
        <authorList>
            <consortium name="Ensembl"/>
        </authorList>
    </citation>
    <scope>IDENTIFICATION</scope>
    <source>
        <strain evidence="10">breed Abyssinian</strain>
    </source>
</reference>
<feature type="transmembrane region" description="Helical" evidence="8">
    <location>
        <begin position="334"/>
        <end position="353"/>
    </location>
</feature>
<accession>A0ABI7Z2L2</accession>
<evidence type="ECO:0000256" key="2">
    <source>
        <dbReference type="ARBA" id="ARBA00010252"/>
    </source>
</evidence>
<keyword evidence="11" id="KW-1185">Reference proteome</keyword>
<reference evidence="10 11" key="1">
    <citation type="submission" date="2021-02" db="EMBL/GenBank/DDBJ databases">
        <title>Safari Cat Assemblies.</title>
        <authorList>
            <person name="Bredemeyer K.R."/>
            <person name="Murphy W.J."/>
        </authorList>
    </citation>
    <scope>NUCLEOTIDE SEQUENCE [LARGE SCALE GENOMIC DNA]</scope>
</reference>
<feature type="region of interest" description="Disordered" evidence="7">
    <location>
        <begin position="91"/>
        <end position="226"/>
    </location>
</feature>
<feature type="compositionally biased region" description="Basic and acidic residues" evidence="7">
    <location>
        <begin position="165"/>
        <end position="183"/>
    </location>
</feature>
<evidence type="ECO:0000256" key="5">
    <source>
        <dbReference type="ARBA" id="ARBA00023136"/>
    </source>
</evidence>
<evidence type="ECO:0000256" key="8">
    <source>
        <dbReference type="SAM" id="Phobius"/>
    </source>
</evidence>
<sequence>MQGGPPPAMQSAVSLTLANARLSLSLLRMRTKVSWVPKVRLQPAVRRMRKAWVTARCPSSLRCPVSTARAPSGSLSSLALFERGARAAEASLCPRASKRRGRSGRETPGRTGSGQGSRAPPANGGRPNVRGGHAPARVLSRVGGERAGGGTWPQPISCGGAKRREKAEPKEGGGGAGDRERRVGGRKRPPPGAEPRAGLEPLDSGAQQAAPSIPAPASRGPRSRAPAMHIPESLQDLADSEAVQFLKRPKTITRIFAGVFSLVVFSSLLTDGHQNNTESSRLHCVLNSNSTACGFAVGAGLLAFLTCLAFLALDTHESRIGSSRFKTAFQLLDFILAVLWTGIWFVGFCFLAHQWQHSPPEGLLLGSSSAKAAITFTFFSVLVWAFQAYLALRDLRNDAPVPYKRSLDEGGVALTTLSPPSAAGPVNTPPAGPNSLNYASSALSPYLATPKAPRLAMMPDN</sequence>
<evidence type="ECO:0000256" key="7">
    <source>
        <dbReference type="SAM" id="MobiDB-lite"/>
    </source>
</evidence>
<evidence type="ECO:0000259" key="9">
    <source>
        <dbReference type="PROSITE" id="PS51225"/>
    </source>
</evidence>
<dbReference type="Pfam" id="PF01284">
    <property type="entry name" value="MARVEL"/>
    <property type="match status" value="1"/>
</dbReference>
<dbReference type="PROSITE" id="PS51225">
    <property type="entry name" value="MARVEL"/>
    <property type="match status" value="1"/>
</dbReference>
<evidence type="ECO:0000256" key="4">
    <source>
        <dbReference type="ARBA" id="ARBA00022989"/>
    </source>
</evidence>
<comment type="subcellular location">
    <subcellularLocation>
        <location evidence="1">Membrane</location>
        <topology evidence="1">Multi-pass membrane protein</topology>
    </subcellularLocation>
</comment>
<dbReference type="Ensembl" id="ENSFCTT00005054974.1">
    <property type="protein sequence ID" value="ENSFCTP00005040490.1"/>
    <property type="gene ID" value="ENSFCTG00005019087.1"/>
</dbReference>
<dbReference type="Proteomes" id="UP000823872">
    <property type="component" value="Chromosome E2"/>
</dbReference>
<dbReference type="PANTHER" id="PTHR10838:SF22">
    <property type="entry name" value="SYNAPTOGYRIN-4"/>
    <property type="match status" value="1"/>
</dbReference>
<feature type="transmembrane region" description="Helical" evidence="8">
    <location>
        <begin position="289"/>
        <end position="313"/>
    </location>
</feature>
<keyword evidence="4 8" id="KW-1133">Transmembrane helix</keyword>
<proteinExistence type="inferred from homology"/>
<dbReference type="GeneTree" id="ENSGT00950000182935"/>
<feature type="transmembrane region" description="Helical" evidence="8">
    <location>
        <begin position="373"/>
        <end position="392"/>
    </location>
</feature>
<evidence type="ECO:0000256" key="3">
    <source>
        <dbReference type="ARBA" id="ARBA00022692"/>
    </source>
</evidence>
<protein>
    <recommendedName>
        <fullName evidence="9">MARVEL domain-containing protein</fullName>
    </recommendedName>
</protein>
<evidence type="ECO:0000313" key="10">
    <source>
        <dbReference type="Ensembl" id="ENSFCTP00005040490.1"/>
    </source>
</evidence>
<dbReference type="InterPro" id="IPR016579">
    <property type="entry name" value="Synaptogyrin"/>
</dbReference>
<feature type="compositionally biased region" description="Low complexity" evidence="7">
    <location>
        <begin position="204"/>
        <end position="226"/>
    </location>
</feature>
<comment type="similarity">
    <text evidence="2">Belongs to the synaptogyrin family.</text>
</comment>
<evidence type="ECO:0000256" key="6">
    <source>
        <dbReference type="PROSITE-ProRule" id="PRU00581"/>
    </source>
</evidence>
<name>A0ABI7Z2L2_FELCA</name>